<protein>
    <submittedName>
        <fullName evidence="1">Uncharacterized protein</fullName>
    </submittedName>
</protein>
<dbReference type="Proteomes" id="UP000078529">
    <property type="component" value="Unassembled WGS sequence"/>
</dbReference>
<sequence>MTIYAGTCDRCGHLNIQKRPNLTGEYTKGFAADCTAPEDNDDGRCWNEVYMLPHTDDEIEEIKAGYEQARRNAEDPMVAF</sequence>
<evidence type="ECO:0000313" key="2">
    <source>
        <dbReference type="Proteomes" id="UP000078529"/>
    </source>
</evidence>
<dbReference type="EMBL" id="LDQA01000014">
    <property type="protein sequence ID" value="KTR06888.1"/>
    <property type="molecule type" value="Genomic_DNA"/>
</dbReference>
<organism evidence="1 2">
    <name type="scientific">Aureimonas ureilytica</name>
    <dbReference type="NCBI Taxonomy" id="401562"/>
    <lineage>
        <taxon>Bacteria</taxon>
        <taxon>Pseudomonadati</taxon>
        <taxon>Pseudomonadota</taxon>
        <taxon>Alphaproteobacteria</taxon>
        <taxon>Hyphomicrobiales</taxon>
        <taxon>Aurantimonadaceae</taxon>
        <taxon>Aureimonas</taxon>
    </lineage>
</organism>
<dbReference type="PATRIC" id="fig|401562.4.peg.729"/>
<dbReference type="RefSeq" id="WP_058599281.1">
    <property type="nucleotide sequence ID" value="NZ_LDQA01000014.1"/>
</dbReference>
<name>A0A175RU92_9HYPH</name>
<evidence type="ECO:0000313" key="1">
    <source>
        <dbReference type="EMBL" id="KTR06888.1"/>
    </source>
</evidence>
<dbReference type="AlphaFoldDB" id="A0A175RU92"/>
<comment type="caution">
    <text evidence="1">The sequence shown here is derived from an EMBL/GenBank/DDBJ whole genome shotgun (WGS) entry which is preliminary data.</text>
</comment>
<keyword evidence="2" id="KW-1185">Reference proteome</keyword>
<reference evidence="1 2" key="1">
    <citation type="journal article" date="2016" name="Front. Microbiol.">
        <title>Genomic Resource of Rice Seed Associated Bacteria.</title>
        <authorList>
            <person name="Midha S."/>
            <person name="Bansal K."/>
            <person name="Sharma S."/>
            <person name="Kumar N."/>
            <person name="Patil P.P."/>
            <person name="Chaudhry V."/>
            <person name="Patil P.B."/>
        </authorList>
    </citation>
    <scope>NUCLEOTIDE SEQUENCE [LARGE SCALE GENOMIC DNA]</scope>
    <source>
        <strain evidence="1 2">NS365</strain>
    </source>
</reference>
<proteinExistence type="predicted"/>
<gene>
    <name evidence="1" type="ORF">NS365_05490</name>
</gene>
<accession>A0A175RU92</accession>